<dbReference type="Proteomes" id="UP000092555">
    <property type="component" value="Unassembled WGS sequence"/>
</dbReference>
<proteinExistence type="predicted"/>
<evidence type="ECO:0000313" key="1">
    <source>
        <dbReference type="EMBL" id="OBA14625.1"/>
    </source>
</evidence>
<dbReference type="EMBL" id="LXTC01000029">
    <property type="protein sequence ID" value="OBA14625.1"/>
    <property type="molecule type" value="Genomic_DNA"/>
</dbReference>
<dbReference type="AlphaFoldDB" id="A0A1A0GSD1"/>
<feature type="non-terminal residue" evidence="1">
    <location>
        <position position="1"/>
    </location>
</feature>
<comment type="caution">
    <text evidence="1">The sequence shown here is derived from an EMBL/GenBank/DDBJ whole genome shotgun (WGS) entry which is preliminary data.</text>
</comment>
<dbReference type="RefSeq" id="XP_018709221.1">
    <property type="nucleotide sequence ID" value="XM_018856422.1"/>
</dbReference>
<sequence length="54" mass="6153">RGETTMSAETNKDTSTLTFNPTMYFSDAEQDRAAQEYLSNMNRLLETKNLSITD</sequence>
<organism evidence="1 2">
    <name type="scientific">Metschnikowia bicuspidata var. bicuspidata NRRL YB-4993</name>
    <dbReference type="NCBI Taxonomy" id="869754"/>
    <lineage>
        <taxon>Eukaryota</taxon>
        <taxon>Fungi</taxon>
        <taxon>Dikarya</taxon>
        <taxon>Ascomycota</taxon>
        <taxon>Saccharomycotina</taxon>
        <taxon>Pichiomycetes</taxon>
        <taxon>Metschnikowiaceae</taxon>
        <taxon>Metschnikowia</taxon>
    </lineage>
</organism>
<accession>A0A1A0GSD1</accession>
<gene>
    <name evidence="1" type="ORF">METBIDRAFT_33908</name>
</gene>
<evidence type="ECO:0000313" key="2">
    <source>
        <dbReference type="Proteomes" id="UP000092555"/>
    </source>
</evidence>
<name>A0A1A0GSD1_9ASCO</name>
<reference evidence="1 2" key="1">
    <citation type="submission" date="2016-05" db="EMBL/GenBank/DDBJ databases">
        <title>Comparative genomics of biotechnologically important yeasts.</title>
        <authorList>
            <consortium name="DOE Joint Genome Institute"/>
            <person name="Riley R."/>
            <person name="Haridas S."/>
            <person name="Wolfe K.H."/>
            <person name="Lopes M.R."/>
            <person name="Hittinger C.T."/>
            <person name="Goker M."/>
            <person name="Salamov A."/>
            <person name="Wisecaver J."/>
            <person name="Long T.M."/>
            <person name="Aerts A.L."/>
            <person name="Barry K."/>
            <person name="Choi C."/>
            <person name="Clum A."/>
            <person name="Coughlan A.Y."/>
            <person name="Deshpande S."/>
            <person name="Douglass A.P."/>
            <person name="Hanson S.J."/>
            <person name="Klenk H.-P."/>
            <person name="LaButti K."/>
            <person name="Lapidus A."/>
            <person name="Lindquist E."/>
            <person name="Lipzen A."/>
            <person name="Meier-kolthoff J.P."/>
            <person name="Ohm R.A."/>
            <person name="Otillar R.P."/>
            <person name="Pangilinan J."/>
            <person name="Peng Y."/>
            <person name="Rokas A."/>
            <person name="Rosa C.A."/>
            <person name="Scheuner C."/>
            <person name="Sibirny A.A."/>
            <person name="Slot J.C."/>
            <person name="Stielow J.B."/>
            <person name="Sun H."/>
            <person name="Kurtzman C.P."/>
            <person name="Blackwell M."/>
            <person name="Grigoriev I.V."/>
            <person name="Jeffries T.W."/>
        </authorList>
    </citation>
    <scope>NUCLEOTIDE SEQUENCE [LARGE SCALE GENOMIC DNA]</scope>
    <source>
        <strain evidence="1 2">NRRL YB-4993</strain>
    </source>
</reference>
<dbReference type="GeneID" id="30029398"/>
<feature type="non-terminal residue" evidence="1">
    <location>
        <position position="54"/>
    </location>
</feature>
<keyword evidence="2" id="KW-1185">Reference proteome</keyword>
<protein>
    <submittedName>
        <fullName evidence="1">Uncharacterized protein</fullName>
    </submittedName>
</protein>